<gene>
    <name evidence="11" type="primary">OR21</name>
</gene>
<evidence type="ECO:0000256" key="5">
    <source>
        <dbReference type="ARBA" id="ARBA00022725"/>
    </source>
</evidence>
<name>A0A0S1TKZ9_ATHDI</name>
<dbReference type="Pfam" id="PF02949">
    <property type="entry name" value="7tm_6"/>
    <property type="match status" value="1"/>
</dbReference>
<evidence type="ECO:0000256" key="1">
    <source>
        <dbReference type="ARBA" id="ARBA00004651"/>
    </source>
</evidence>
<sequence>MKNHYILKTYCERIFLIGSGNFWYKENEIGDDRTLLYRAYSGLLFFIYGFMTVLEIMAATIGDYPEDEGRDAVTLALSHTIVMIKIYSVVSNKSFIKKLNEKMVTVCERYEEDALMAEKYKIMKINVIGYIVNVYGCCFFFIFEGIRKRFSGSHFVTVVTYYPQYEDDSMPATAVRILATLILYMMMLTMIYAADTFTMVYLIMYKYKFITLKKYFENLREEFFALIDRGEHDMATEKLANGLVEGIKMHNTLIGLSSDIYKAFGTVMALQVCQSSGSAVSLLLQIALSDQLTFIATVKLMSFVIALFFLLGLFLCNAGEITYQAAGVADAIFYCGWQSCPPRPKSDSRRNIRQLVVLAIMQAQRPLVMKAFKMLEMTYGTFILVVRSTYSVFALFYAQHK</sequence>
<dbReference type="InterPro" id="IPR004117">
    <property type="entry name" value="7tm6_olfct_rcpt"/>
</dbReference>
<comment type="subcellular location">
    <subcellularLocation>
        <location evidence="1 10">Cell membrane</location>
        <topology evidence="1 10">Multi-pass membrane protein</topology>
    </subcellularLocation>
</comment>
<feature type="transmembrane region" description="Helical" evidence="10">
    <location>
        <begin position="125"/>
        <end position="143"/>
    </location>
</feature>
<dbReference type="GO" id="GO:0005886">
    <property type="term" value="C:plasma membrane"/>
    <property type="evidence" value="ECO:0007669"/>
    <property type="project" value="UniProtKB-SubCell"/>
</dbReference>
<evidence type="ECO:0000256" key="9">
    <source>
        <dbReference type="ARBA" id="ARBA00023224"/>
    </source>
</evidence>
<feature type="transmembrane region" description="Helical" evidence="10">
    <location>
        <begin position="292"/>
        <end position="315"/>
    </location>
</feature>
<evidence type="ECO:0000256" key="2">
    <source>
        <dbReference type="ARBA" id="ARBA00022475"/>
    </source>
</evidence>
<evidence type="ECO:0000256" key="7">
    <source>
        <dbReference type="ARBA" id="ARBA00023136"/>
    </source>
</evidence>
<keyword evidence="3 10" id="KW-0716">Sensory transduction</keyword>
<keyword evidence="6 10" id="KW-1133">Transmembrane helix</keyword>
<keyword evidence="9 10" id="KW-0807">Transducer</keyword>
<keyword evidence="2" id="KW-1003">Cell membrane</keyword>
<proteinExistence type="evidence at transcript level"/>
<keyword evidence="4 10" id="KW-0812">Transmembrane</keyword>
<comment type="similarity">
    <text evidence="10">Belongs to the insect chemoreceptor superfamily. Heteromeric odorant receptor channel (TC 1.A.69) family.</text>
</comment>
<evidence type="ECO:0000256" key="6">
    <source>
        <dbReference type="ARBA" id="ARBA00022989"/>
    </source>
</evidence>
<feature type="transmembrane region" description="Helical" evidence="10">
    <location>
        <begin position="43"/>
        <end position="61"/>
    </location>
</feature>
<feature type="transmembrane region" description="Helical" evidence="10">
    <location>
        <begin position="379"/>
        <end position="398"/>
    </location>
</feature>
<accession>A0A0S1TKZ9</accession>
<dbReference type="GO" id="GO:0004984">
    <property type="term" value="F:olfactory receptor activity"/>
    <property type="evidence" value="ECO:0007669"/>
    <property type="project" value="InterPro"/>
</dbReference>
<dbReference type="AlphaFoldDB" id="A0A0S1TKZ9"/>
<organism evidence="11">
    <name type="scientific">Athetis dissimilis</name>
    <name type="common">Moth</name>
    <name type="synonym">Proxenus dissimilis</name>
    <dbReference type="NCBI Taxonomy" id="1737331"/>
    <lineage>
        <taxon>Eukaryota</taxon>
        <taxon>Metazoa</taxon>
        <taxon>Ecdysozoa</taxon>
        <taxon>Arthropoda</taxon>
        <taxon>Hexapoda</taxon>
        <taxon>Insecta</taxon>
        <taxon>Pterygota</taxon>
        <taxon>Neoptera</taxon>
        <taxon>Endopterygota</taxon>
        <taxon>Lepidoptera</taxon>
        <taxon>Glossata</taxon>
        <taxon>Ditrysia</taxon>
        <taxon>Noctuoidea</taxon>
        <taxon>Noctuidae</taxon>
        <taxon>Noctuinae</taxon>
        <taxon>Athetis</taxon>
    </lineage>
</organism>
<keyword evidence="5 10" id="KW-0552">Olfaction</keyword>
<dbReference type="PANTHER" id="PTHR21137:SF35">
    <property type="entry name" value="ODORANT RECEPTOR 19A-RELATED"/>
    <property type="match status" value="1"/>
</dbReference>
<dbReference type="GO" id="GO:0005549">
    <property type="term" value="F:odorant binding"/>
    <property type="evidence" value="ECO:0007669"/>
    <property type="project" value="InterPro"/>
</dbReference>
<dbReference type="GO" id="GO:0007165">
    <property type="term" value="P:signal transduction"/>
    <property type="evidence" value="ECO:0007669"/>
    <property type="project" value="UniProtKB-KW"/>
</dbReference>
<comment type="caution">
    <text evidence="10">Lacks conserved residue(s) required for the propagation of feature annotation.</text>
</comment>
<dbReference type="PANTHER" id="PTHR21137">
    <property type="entry name" value="ODORANT RECEPTOR"/>
    <property type="match status" value="1"/>
</dbReference>
<keyword evidence="7 10" id="KW-0472">Membrane</keyword>
<evidence type="ECO:0000256" key="4">
    <source>
        <dbReference type="ARBA" id="ARBA00022692"/>
    </source>
</evidence>
<evidence type="ECO:0000256" key="3">
    <source>
        <dbReference type="ARBA" id="ARBA00022606"/>
    </source>
</evidence>
<reference evidence="11" key="1">
    <citation type="journal article" date="2016" name="PLoS ONE">
        <title>Identification of Putative Chemosensory Receptor Genes from the Athetis dissimilis Antennal Transcriptome.</title>
        <authorList>
            <person name="Dong J."/>
            <person name="Song Y."/>
            <person name="Li W."/>
            <person name="Shi J."/>
            <person name="Wang Z."/>
        </authorList>
    </citation>
    <scope>NUCLEOTIDE SEQUENCE</scope>
    <source>
        <tissue evidence="11">Antenna</tissue>
    </source>
</reference>
<keyword evidence="8 10" id="KW-0675">Receptor</keyword>
<protein>
    <recommendedName>
        <fullName evidence="10">Odorant receptor</fullName>
    </recommendedName>
</protein>
<evidence type="ECO:0000256" key="10">
    <source>
        <dbReference type="RuleBase" id="RU351113"/>
    </source>
</evidence>
<evidence type="ECO:0000256" key="8">
    <source>
        <dbReference type="ARBA" id="ARBA00023170"/>
    </source>
</evidence>
<feature type="transmembrane region" description="Helical" evidence="10">
    <location>
        <begin position="177"/>
        <end position="204"/>
    </location>
</feature>
<evidence type="ECO:0000313" key="11">
    <source>
        <dbReference type="EMBL" id="ALM26210.1"/>
    </source>
</evidence>
<feature type="transmembrane region" description="Helical" evidence="10">
    <location>
        <begin position="73"/>
        <end position="90"/>
    </location>
</feature>
<dbReference type="EMBL" id="KR935718">
    <property type="protein sequence ID" value="ALM26210.1"/>
    <property type="molecule type" value="mRNA"/>
</dbReference>